<proteinExistence type="predicted"/>
<accession>A0AAW8DTP4</accession>
<evidence type="ECO:0008006" key="3">
    <source>
        <dbReference type="Google" id="ProtNLM"/>
    </source>
</evidence>
<protein>
    <recommendedName>
        <fullName evidence="3">DUF2591 domain-containing protein</fullName>
    </recommendedName>
</protein>
<name>A0AAW8DTP4_9BURK</name>
<dbReference type="AlphaFoldDB" id="A0AAW8DTP4"/>
<organism evidence="1 2">
    <name type="scientific">Variovorax boronicumulans</name>
    <dbReference type="NCBI Taxonomy" id="436515"/>
    <lineage>
        <taxon>Bacteria</taxon>
        <taxon>Pseudomonadati</taxon>
        <taxon>Pseudomonadota</taxon>
        <taxon>Betaproteobacteria</taxon>
        <taxon>Burkholderiales</taxon>
        <taxon>Comamonadaceae</taxon>
        <taxon>Variovorax</taxon>
    </lineage>
</organism>
<reference evidence="1" key="1">
    <citation type="submission" date="2023-07" db="EMBL/GenBank/DDBJ databases">
        <title>Sorghum-associated microbial communities from plants grown in Nebraska, USA.</title>
        <authorList>
            <person name="Schachtman D."/>
        </authorList>
    </citation>
    <scope>NUCLEOTIDE SEQUENCE</scope>
    <source>
        <strain evidence="1">DS2795</strain>
    </source>
</reference>
<gene>
    <name evidence="1" type="ORF">J2W25_001954</name>
</gene>
<sequence>MKTSELGGQVLNDWIAKALGEEPGTAYSTSWPGFDQPLEREAIHVAPMPGKGFQWCAIVVGKPSGRLPEGGPWKEGPNPRIAVGRAIVASRYGAEVPELPLA</sequence>
<evidence type="ECO:0000313" key="1">
    <source>
        <dbReference type="EMBL" id="MDP9922933.1"/>
    </source>
</evidence>
<dbReference type="RefSeq" id="WP_307636485.1">
    <property type="nucleotide sequence ID" value="NZ_JAUSRR010000003.1"/>
</dbReference>
<dbReference type="Proteomes" id="UP001244295">
    <property type="component" value="Unassembled WGS sequence"/>
</dbReference>
<evidence type="ECO:0000313" key="2">
    <source>
        <dbReference type="Proteomes" id="UP001244295"/>
    </source>
</evidence>
<dbReference type="EMBL" id="JAUSRR010000003">
    <property type="protein sequence ID" value="MDP9922933.1"/>
    <property type="molecule type" value="Genomic_DNA"/>
</dbReference>
<comment type="caution">
    <text evidence="1">The sequence shown here is derived from an EMBL/GenBank/DDBJ whole genome shotgun (WGS) entry which is preliminary data.</text>
</comment>